<proteinExistence type="predicted"/>
<evidence type="ECO:0000256" key="2">
    <source>
        <dbReference type="ARBA" id="ARBA00022692"/>
    </source>
</evidence>
<comment type="caution">
    <text evidence="6">The sequence shown here is derived from an EMBL/GenBank/DDBJ whole genome shotgun (WGS) entry which is preliminary data.</text>
</comment>
<dbReference type="EMBL" id="JBEPMB010000004">
    <property type="protein sequence ID" value="MET3614442.1"/>
    <property type="molecule type" value="Genomic_DNA"/>
</dbReference>
<dbReference type="PANTHER" id="PTHR35371:SF1">
    <property type="entry name" value="BLR7753 PROTEIN"/>
    <property type="match status" value="1"/>
</dbReference>
<keyword evidence="3 5" id="KW-1133">Transmembrane helix</keyword>
<accession>A0ABV2J111</accession>
<name>A0ABV2J111_9HYPH</name>
<dbReference type="PANTHER" id="PTHR35371">
    <property type="entry name" value="INNER MEMBRANE PROTEIN"/>
    <property type="match status" value="1"/>
</dbReference>
<evidence type="ECO:0000256" key="5">
    <source>
        <dbReference type="SAM" id="Phobius"/>
    </source>
</evidence>
<dbReference type="SUPFAM" id="SSF161084">
    <property type="entry name" value="MAPEG domain-like"/>
    <property type="match status" value="1"/>
</dbReference>
<organism evidence="6 7">
    <name type="scientific">Rhizobium aquaticum</name>
    <dbReference type="NCBI Taxonomy" id="1549636"/>
    <lineage>
        <taxon>Bacteria</taxon>
        <taxon>Pseudomonadati</taxon>
        <taxon>Pseudomonadota</taxon>
        <taxon>Alphaproteobacteria</taxon>
        <taxon>Hyphomicrobiales</taxon>
        <taxon>Rhizobiaceae</taxon>
        <taxon>Rhizobium/Agrobacterium group</taxon>
        <taxon>Rhizobium</taxon>
    </lineage>
</organism>
<evidence type="ECO:0000256" key="1">
    <source>
        <dbReference type="ARBA" id="ARBA00004370"/>
    </source>
</evidence>
<evidence type="ECO:0000313" key="6">
    <source>
        <dbReference type="EMBL" id="MET3614442.1"/>
    </source>
</evidence>
<feature type="transmembrane region" description="Helical" evidence="5">
    <location>
        <begin position="58"/>
        <end position="75"/>
    </location>
</feature>
<gene>
    <name evidence="6" type="ORF">ABID16_002779</name>
</gene>
<sequence>MSVELICLLLSTVVGFVYLMVQATLLNSDNAGGIDLKRDREPVLGVKAQRAGRALRNFLESYPLFIALVLVVELAHRNGMMTSGGAIAYLAGRVVYLPLYIVGIGPARSAAWGLSLLGIVLMFIGILI</sequence>
<keyword evidence="2 5" id="KW-0812">Transmembrane</keyword>
<dbReference type="Pfam" id="PF01124">
    <property type="entry name" value="MAPEG"/>
    <property type="match status" value="1"/>
</dbReference>
<dbReference type="Proteomes" id="UP001549047">
    <property type="component" value="Unassembled WGS sequence"/>
</dbReference>
<feature type="transmembrane region" description="Helical" evidence="5">
    <location>
        <begin position="87"/>
        <end position="104"/>
    </location>
</feature>
<dbReference type="Gene3D" id="1.20.120.550">
    <property type="entry name" value="Membrane associated eicosanoid/glutathione metabolism-like domain"/>
    <property type="match status" value="1"/>
</dbReference>
<evidence type="ECO:0000256" key="3">
    <source>
        <dbReference type="ARBA" id="ARBA00022989"/>
    </source>
</evidence>
<dbReference type="InterPro" id="IPR001129">
    <property type="entry name" value="Membr-assoc_MAPEG"/>
</dbReference>
<feature type="transmembrane region" description="Helical" evidence="5">
    <location>
        <begin position="110"/>
        <end position="127"/>
    </location>
</feature>
<dbReference type="RefSeq" id="WP_354556948.1">
    <property type="nucleotide sequence ID" value="NZ_JBEPMB010000004.1"/>
</dbReference>
<keyword evidence="7" id="KW-1185">Reference proteome</keyword>
<protein>
    <submittedName>
        <fullName evidence="6">MAPEG superfamily protein</fullName>
    </submittedName>
</protein>
<reference evidence="6 7" key="1">
    <citation type="submission" date="2024-06" db="EMBL/GenBank/DDBJ databases">
        <title>Genomic Encyclopedia of Type Strains, Phase IV (KMG-IV): sequencing the most valuable type-strain genomes for metagenomic binning, comparative biology and taxonomic classification.</title>
        <authorList>
            <person name="Goeker M."/>
        </authorList>
    </citation>
    <scope>NUCLEOTIDE SEQUENCE [LARGE SCALE GENOMIC DNA]</scope>
    <source>
        <strain evidence="6 7">DSM 29780</strain>
    </source>
</reference>
<evidence type="ECO:0000256" key="4">
    <source>
        <dbReference type="ARBA" id="ARBA00023136"/>
    </source>
</evidence>
<comment type="subcellular location">
    <subcellularLocation>
        <location evidence="1">Membrane</location>
    </subcellularLocation>
</comment>
<keyword evidence="4 5" id="KW-0472">Membrane</keyword>
<evidence type="ECO:0000313" key="7">
    <source>
        <dbReference type="Proteomes" id="UP001549047"/>
    </source>
</evidence>
<dbReference type="InterPro" id="IPR023352">
    <property type="entry name" value="MAPEG-like_dom_sf"/>
</dbReference>